<comment type="caution">
    <text evidence="2">The sequence shown here is derived from an EMBL/GenBank/DDBJ whole genome shotgun (WGS) entry which is preliminary data.</text>
</comment>
<dbReference type="Proteomes" id="UP000886005">
    <property type="component" value="Unassembled WGS sequence"/>
</dbReference>
<evidence type="ECO:0000256" key="1">
    <source>
        <dbReference type="SAM" id="SignalP"/>
    </source>
</evidence>
<evidence type="ECO:0000313" key="2">
    <source>
        <dbReference type="EMBL" id="HED11884.1"/>
    </source>
</evidence>
<dbReference type="EMBL" id="DRLD01000410">
    <property type="protein sequence ID" value="HED11884.1"/>
    <property type="molecule type" value="Genomic_DNA"/>
</dbReference>
<organism evidence="2">
    <name type="scientific">Caldithrix abyssi</name>
    <dbReference type="NCBI Taxonomy" id="187145"/>
    <lineage>
        <taxon>Bacteria</taxon>
        <taxon>Pseudomonadati</taxon>
        <taxon>Calditrichota</taxon>
        <taxon>Calditrichia</taxon>
        <taxon>Calditrichales</taxon>
        <taxon>Calditrichaceae</taxon>
        <taxon>Caldithrix</taxon>
    </lineage>
</organism>
<proteinExistence type="predicted"/>
<name>A0A7V1LPM9_CALAY</name>
<sequence>MKTFIILLITAITVAVAQQNLISPRVSPPARVMQGIGFASVTLSYSSPSVKGRQVWGGLVPYADKDDARPWRAGANENTTITFSHPARVEGREIPAGTYGLHMIIRPEKATVIFSRDNKAWGSYSYTPRHDQLRVEVKMETAPFTENLTYGFKNTGPESTTAYLRWAEKEIPFTISFDSDEITYENYREQLTGTAGFSASSWGRAAEFCLD</sequence>
<protein>
    <submittedName>
        <fullName evidence="2">DUF2911 domain-containing protein</fullName>
    </submittedName>
</protein>
<reference evidence="2" key="1">
    <citation type="journal article" date="2020" name="mSystems">
        <title>Genome- and Community-Level Interaction Insights into Carbon Utilization and Element Cycling Functions of Hydrothermarchaeota in Hydrothermal Sediment.</title>
        <authorList>
            <person name="Zhou Z."/>
            <person name="Liu Y."/>
            <person name="Xu W."/>
            <person name="Pan J."/>
            <person name="Luo Z.H."/>
            <person name="Li M."/>
        </authorList>
    </citation>
    <scope>NUCLEOTIDE SEQUENCE [LARGE SCALE GENOMIC DNA]</scope>
    <source>
        <strain evidence="2">HyVt-456</strain>
    </source>
</reference>
<dbReference type="InterPro" id="IPR021314">
    <property type="entry name" value="DUF2911"/>
</dbReference>
<accession>A0A7V1LPM9</accession>
<feature type="chain" id="PRO_5031075529" evidence="1">
    <location>
        <begin position="18"/>
        <end position="211"/>
    </location>
</feature>
<dbReference type="AlphaFoldDB" id="A0A7V1LPM9"/>
<feature type="non-terminal residue" evidence="2">
    <location>
        <position position="211"/>
    </location>
</feature>
<keyword evidence="1" id="KW-0732">Signal</keyword>
<feature type="signal peptide" evidence="1">
    <location>
        <begin position="1"/>
        <end position="17"/>
    </location>
</feature>
<dbReference type="Pfam" id="PF11138">
    <property type="entry name" value="DUF2911"/>
    <property type="match status" value="1"/>
</dbReference>
<gene>
    <name evidence="2" type="ORF">ENJ10_14435</name>
</gene>